<proteinExistence type="predicted"/>
<gene>
    <name evidence="4" type="ORF">LTR69_001508</name>
</gene>
<dbReference type="InterPro" id="IPR057230">
    <property type="entry name" value="DUF7908"/>
</dbReference>
<keyword evidence="2" id="KW-0812">Transmembrane</keyword>
<accession>A0ABR0JNZ5</accession>
<feature type="region of interest" description="Disordered" evidence="1">
    <location>
        <begin position="1"/>
        <end position="34"/>
    </location>
</feature>
<dbReference type="EMBL" id="JAVRRF010000002">
    <property type="protein sequence ID" value="KAK5067519.1"/>
    <property type="molecule type" value="Genomic_DNA"/>
</dbReference>
<sequence>MTTSTSTVISVSTTSDTTTTTTSETTSTTTSATTTSTPQATGFLIMIQSTSAKVRRRQTTQQYFAFSTEDTGIVTDTQTTAATFFEADDGKLVSDGEDVGSVDADAGSLIMRSSTLMLFLRSWSFSDGYAQLAGSEGFCLDSEGFLSLNFFNHLVFHYFERNLNNVLDHKRKQSHFYDRLQPDQHKFYLRIISCYIVLVYCFDIKFFFFHKPGYNHFFFCLNNCINPFFFLGQFFDFFSDTVDILFFHQFYNVLLFIDSSISKLYYIYVDFLVVDVTHNFLG</sequence>
<evidence type="ECO:0000256" key="1">
    <source>
        <dbReference type="SAM" id="MobiDB-lite"/>
    </source>
</evidence>
<comment type="caution">
    <text evidence="4">The sequence shown here is derived from an EMBL/GenBank/DDBJ whole genome shotgun (WGS) entry which is preliminary data.</text>
</comment>
<keyword evidence="2" id="KW-1133">Transmembrane helix</keyword>
<dbReference type="Proteomes" id="UP001345691">
    <property type="component" value="Unassembled WGS sequence"/>
</dbReference>
<keyword evidence="5" id="KW-1185">Reference proteome</keyword>
<feature type="transmembrane region" description="Helical" evidence="2">
    <location>
        <begin position="187"/>
        <end position="208"/>
    </location>
</feature>
<reference evidence="4 5" key="1">
    <citation type="submission" date="2023-08" db="EMBL/GenBank/DDBJ databases">
        <title>Black Yeasts Isolated from many extreme environments.</title>
        <authorList>
            <person name="Coleine C."/>
            <person name="Stajich J.E."/>
            <person name="Selbmann L."/>
        </authorList>
    </citation>
    <scope>NUCLEOTIDE SEQUENCE [LARGE SCALE GENOMIC DNA]</scope>
    <source>
        <strain evidence="4 5">CCFEE 6328</strain>
    </source>
</reference>
<dbReference type="Pfam" id="PF25485">
    <property type="entry name" value="DUF7908"/>
    <property type="match status" value="1"/>
</dbReference>
<evidence type="ECO:0000259" key="3">
    <source>
        <dbReference type="Pfam" id="PF25485"/>
    </source>
</evidence>
<feature type="transmembrane region" description="Helical" evidence="2">
    <location>
        <begin position="250"/>
        <end position="268"/>
    </location>
</feature>
<feature type="domain" description="DUF7908" evidence="3">
    <location>
        <begin position="39"/>
        <end position="150"/>
    </location>
</feature>
<organism evidence="4 5">
    <name type="scientific">Exophiala sideris</name>
    <dbReference type="NCBI Taxonomy" id="1016849"/>
    <lineage>
        <taxon>Eukaryota</taxon>
        <taxon>Fungi</taxon>
        <taxon>Dikarya</taxon>
        <taxon>Ascomycota</taxon>
        <taxon>Pezizomycotina</taxon>
        <taxon>Eurotiomycetes</taxon>
        <taxon>Chaetothyriomycetidae</taxon>
        <taxon>Chaetothyriales</taxon>
        <taxon>Herpotrichiellaceae</taxon>
        <taxon>Exophiala</taxon>
    </lineage>
</organism>
<protein>
    <recommendedName>
        <fullName evidence="3">DUF7908 domain-containing protein</fullName>
    </recommendedName>
</protein>
<evidence type="ECO:0000313" key="5">
    <source>
        <dbReference type="Proteomes" id="UP001345691"/>
    </source>
</evidence>
<name>A0ABR0JNZ5_9EURO</name>
<evidence type="ECO:0000313" key="4">
    <source>
        <dbReference type="EMBL" id="KAK5067519.1"/>
    </source>
</evidence>
<evidence type="ECO:0000256" key="2">
    <source>
        <dbReference type="SAM" id="Phobius"/>
    </source>
</evidence>
<keyword evidence="2" id="KW-0472">Membrane</keyword>